<protein>
    <recommendedName>
        <fullName evidence="4">DUF2812 domain-containing protein</fullName>
    </recommendedName>
</protein>
<keyword evidence="3" id="KW-1185">Reference proteome</keyword>
<dbReference type="EMBL" id="JXRQ01000015">
    <property type="protein sequence ID" value="KIL51600.1"/>
    <property type="molecule type" value="Genomic_DNA"/>
</dbReference>
<dbReference type="PATRIC" id="fig|135826.4.peg.1107"/>
<comment type="caution">
    <text evidence="2">The sequence shown here is derived from an EMBL/GenBank/DDBJ whole genome shotgun (WGS) entry which is preliminary data.</text>
</comment>
<dbReference type="OrthoDB" id="8230517at2"/>
<evidence type="ECO:0000256" key="1">
    <source>
        <dbReference type="SAM" id="Phobius"/>
    </source>
</evidence>
<dbReference type="STRING" id="135826.KP77_11120"/>
<dbReference type="RefSeq" id="WP_041121698.1">
    <property type="nucleotide sequence ID" value="NZ_JXRQ01000015.1"/>
</dbReference>
<evidence type="ECO:0008006" key="4">
    <source>
        <dbReference type="Google" id="ProtNLM"/>
    </source>
</evidence>
<proteinExistence type="predicted"/>
<keyword evidence="1" id="KW-0472">Membrane</keyword>
<dbReference type="Pfam" id="PF11193">
    <property type="entry name" value="DUF2812"/>
    <property type="match status" value="1"/>
</dbReference>
<reference evidence="2 3" key="1">
    <citation type="submission" date="2015-01" db="EMBL/GenBank/DDBJ databases">
        <title>Genome sequence of Jeotgalibacillus alimentarius.</title>
        <authorList>
            <person name="Goh K.M."/>
            <person name="Chan K.-G."/>
            <person name="Yaakop A.S."/>
            <person name="Ee R."/>
            <person name="Gan H.M."/>
            <person name="Chan C.S."/>
        </authorList>
    </citation>
    <scope>NUCLEOTIDE SEQUENCE [LARGE SCALE GENOMIC DNA]</scope>
    <source>
        <strain evidence="2 3">YKJ-13</strain>
    </source>
</reference>
<feature type="transmembrane region" description="Helical" evidence="1">
    <location>
        <begin position="113"/>
        <end position="134"/>
    </location>
</feature>
<gene>
    <name evidence="2" type="ORF">KP77_11120</name>
</gene>
<evidence type="ECO:0000313" key="2">
    <source>
        <dbReference type="EMBL" id="KIL51600.1"/>
    </source>
</evidence>
<accession>A0A0C2RMX7</accession>
<dbReference type="Proteomes" id="UP000031950">
    <property type="component" value="Unassembled WGS sequence"/>
</dbReference>
<dbReference type="AlphaFoldDB" id="A0A0C2RMX7"/>
<name>A0A0C2RMX7_9BACL</name>
<organism evidence="2 3">
    <name type="scientific">Jeotgalibacillus alimentarius</name>
    <dbReference type="NCBI Taxonomy" id="135826"/>
    <lineage>
        <taxon>Bacteria</taxon>
        <taxon>Bacillati</taxon>
        <taxon>Bacillota</taxon>
        <taxon>Bacilli</taxon>
        <taxon>Bacillales</taxon>
        <taxon>Caryophanaceae</taxon>
        <taxon>Jeotgalibacillus</taxon>
    </lineage>
</organism>
<keyword evidence="1" id="KW-0812">Transmembrane</keyword>
<evidence type="ECO:0000313" key="3">
    <source>
        <dbReference type="Proteomes" id="UP000031950"/>
    </source>
</evidence>
<feature type="transmembrane region" description="Helical" evidence="1">
    <location>
        <begin position="146"/>
        <end position="164"/>
    </location>
</feature>
<keyword evidence="1" id="KW-1133">Transmembrane helix</keyword>
<dbReference type="InterPro" id="IPR021359">
    <property type="entry name" value="DUF2812"/>
</dbReference>
<sequence length="174" mass="20528">MEKKVTRIFWAWQDEEEEIWLRKMSNEGWKLKSYKSFRYTFEQITPEDAIYRLDYKSTTNEDLDEYIAIYEDAGWEHVAQFSGWHYFRSAENNSAAPDIYSDQASKIQKYSGLLTTLYISMVALLLLSITVFINDSESVFFTALKWMYVIVIAIMAIAVVKVVLKIRRLKDQTL</sequence>